<dbReference type="InterPro" id="IPR007835">
    <property type="entry name" value="MOFRL"/>
</dbReference>
<keyword evidence="4" id="KW-1185">Reference proteome</keyword>
<dbReference type="RefSeq" id="WP_071469678.1">
    <property type="nucleotide sequence ID" value="NZ_MEHT01000017.1"/>
</dbReference>
<dbReference type="InterPro" id="IPR039760">
    <property type="entry name" value="MOFRL_protein"/>
</dbReference>
<dbReference type="Pfam" id="PF13660">
    <property type="entry name" value="DUF4147"/>
    <property type="match status" value="1"/>
</dbReference>
<dbReference type="InterPro" id="IPR025286">
    <property type="entry name" value="MOFRL_assoc_dom"/>
</dbReference>
<name>A0A2W7QAD3_9RHOB</name>
<dbReference type="PANTHER" id="PTHR12227">
    <property type="entry name" value="GLYCERATE KINASE"/>
    <property type="match status" value="1"/>
</dbReference>
<dbReference type="InterPro" id="IPR038614">
    <property type="entry name" value="GK_N_sf"/>
</dbReference>
<feature type="domain" description="MOFRL" evidence="1">
    <location>
        <begin position="299"/>
        <end position="402"/>
    </location>
</feature>
<evidence type="ECO:0000259" key="2">
    <source>
        <dbReference type="Pfam" id="PF13660"/>
    </source>
</evidence>
<dbReference type="InterPro" id="IPR037035">
    <property type="entry name" value="GK-like_C_sf"/>
</dbReference>
<feature type="domain" description="MOFRL-associated" evidence="2">
    <location>
        <begin position="9"/>
        <end position="235"/>
    </location>
</feature>
<dbReference type="EMBL" id="QKZQ01000007">
    <property type="protein sequence ID" value="PZX44596.1"/>
    <property type="molecule type" value="Genomic_DNA"/>
</dbReference>
<dbReference type="Proteomes" id="UP000249364">
    <property type="component" value="Unassembled WGS sequence"/>
</dbReference>
<organism evidence="3 4">
    <name type="scientific">Roseinatronobacter thiooxidans</name>
    <dbReference type="NCBI Taxonomy" id="121821"/>
    <lineage>
        <taxon>Bacteria</taxon>
        <taxon>Pseudomonadati</taxon>
        <taxon>Pseudomonadota</taxon>
        <taxon>Alphaproteobacteria</taxon>
        <taxon>Rhodobacterales</taxon>
        <taxon>Paracoccaceae</taxon>
        <taxon>Roseinatronobacter</taxon>
    </lineage>
</organism>
<proteinExistence type="predicted"/>
<dbReference type="SUPFAM" id="SSF82544">
    <property type="entry name" value="GckA/TtuD-like"/>
    <property type="match status" value="1"/>
</dbReference>
<evidence type="ECO:0000259" key="1">
    <source>
        <dbReference type="Pfam" id="PF05161"/>
    </source>
</evidence>
<dbReference type="Pfam" id="PF05161">
    <property type="entry name" value="MOFRL"/>
    <property type="match status" value="1"/>
</dbReference>
<evidence type="ECO:0000313" key="4">
    <source>
        <dbReference type="Proteomes" id="UP000249364"/>
    </source>
</evidence>
<dbReference type="Gene3D" id="3.40.1480.10">
    <property type="entry name" value="MOFRL domain"/>
    <property type="match status" value="1"/>
</dbReference>
<sequence>MPLGPDEMIALFQTGVAAADPEKAVTDSLAHAPVTPPAATGKLYVLGLGKAACAMTQAALAHLPKPAAVLVVTNYENARDVAGARVLAAGHPVPDENGLRAAQEVEALLAQASAHDRVLVLVSGGGSALLPAPVEGVSLMEKAEVNRLLLGAGLDIGQINAVRQHLSRLKGGGVLRQAAPAPVTALILSDVIGDDLRAIASGPTAAPLMARGAVVEMLKDHGLWEKLPPAARTALCRAQDPAPLPQADNRLVGSNRLSLDAMLHARPEARIVSDALVGDVAQAAEQIVAHATTGTGPLALFGGETTVILRGDGRGGRNQELALRVAIALQGQPGWRFLSGGTDGRDGPTEAAGGLVDGGTVARIRAAGGDPEALLANNDSNRALGLAGDLLTIGATGTNVADLQILSRAP</sequence>
<dbReference type="STRING" id="121821.GCA_001870675_00872"/>
<dbReference type="PANTHER" id="PTHR12227:SF0">
    <property type="entry name" value="GLYCERATE KINASE"/>
    <property type="match status" value="1"/>
</dbReference>
<protein>
    <submittedName>
        <fullName evidence="3">Hydroxypyruvate reductase</fullName>
    </submittedName>
</protein>
<dbReference type="GO" id="GO:0008887">
    <property type="term" value="F:glycerate kinase activity"/>
    <property type="evidence" value="ECO:0007669"/>
    <property type="project" value="InterPro"/>
</dbReference>
<evidence type="ECO:0000313" key="3">
    <source>
        <dbReference type="EMBL" id="PZX44596.1"/>
    </source>
</evidence>
<dbReference type="AlphaFoldDB" id="A0A2W7QAD3"/>
<comment type="caution">
    <text evidence="3">The sequence shown here is derived from an EMBL/GenBank/DDBJ whole genome shotgun (WGS) entry which is preliminary data.</text>
</comment>
<accession>A0A2W7QAD3</accession>
<gene>
    <name evidence="3" type="ORF">LY56_01845</name>
</gene>
<keyword evidence="3" id="KW-0670">Pyruvate</keyword>
<dbReference type="Gene3D" id="3.40.50.10180">
    <property type="entry name" value="Glycerate kinase, MOFRL-like N-terminal domain"/>
    <property type="match status" value="1"/>
</dbReference>
<reference evidence="3 4" key="1">
    <citation type="submission" date="2018-06" db="EMBL/GenBank/DDBJ databases">
        <title>Genomic Encyclopedia of Archaeal and Bacterial Type Strains, Phase II (KMG-II): from individual species to whole genera.</title>
        <authorList>
            <person name="Goeker M."/>
        </authorList>
    </citation>
    <scope>NUCLEOTIDE SEQUENCE [LARGE SCALE GENOMIC DNA]</scope>
    <source>
        <strain evidence="3 4">DSM 13087</strain>
    </source>
</reference>
<dbReference type="GO" id="GO:0005737">
    <property type="term" value="C:cytoplasm"/>
    <property type="evidence" value="ECO:0007669"/>
    <property type="project" value="TreeGrafter"/>
</dbReference>